<dbReference type="Proteomes" id="UP001209878">
    <property type="component" value="Unassembled WGS sequence"/>
</dbReference>
<dbReference type="EMBL" id="JAODUO010000097">
    <property type="protein sequence ID" value="KAK2189768.1"/>
    <property type="molecule type" value="Genomic_DNA"/>
</dbReference>
<sequence>MCGCGGTAVNDSRIFGNTNVESGVSDANGEITCLSFEKNFQGSRGVWVSNENVRRVSRDCPSGQGCVKFSRPQRPYNSRLSIPRFAYSFSAWSAFSLVFWFKTADDKTSMLFHNDRCKDHGSLSITVYNSGMIISEVLLSNKRSATTVVFASRNDWHHVALVWTGREVNMYVDGARKDSKKLGGGRIYNTWCSLEIAGHPSEVSDDVLPYNGYMDQVGKHEGWAAIFGYVTTAIVL</sequence>
<dbReference type="AlphaFoldDB" id="A0AAD9P7T4"/>
<dbReference type="SUPFAM" id="SSF49899">
    <property type="entry name" value="Concanavalin A-like lectins/glucanases"/>
    <property type="match status" value="1"/>
</dbReference>
<gene>
    <name evidence="1" type="ORF">NP493_97g00000</name>
</gene>
<proteinExistence type="predicted"/>
<comment type="caution">
    <text evidence="1">The sequence shown here is derived from an EMBL/GenBank/DDBJ whole genome shotgun (WGS) entry which is preliminary data.</text>
</comment>
<dbReference type="Gene3D" id="2.60.120.200">
    <property type="match status" value="1"/>
</dbReference>
<evidence type="ECO:0000313" key="2">
    <source>
        <dbReference type="Proteomes" id="UP001209878"/>
    </source>
</evidence>
<evidence type="ECO:0000313" key="1">
    <source>
        <dbReference type="EMBL" id="KAK2189768.1"/>
    </source>
</evidence>
<dbReference type="Pfam" id="PF13385">
    <property type="entry name" value="Laminin_G_3"/>
    <property type="match status" value="1"/>
</dbReference>
<dbReference type="InterPro" id="IPR013320">
    <property type="entry name" value="ConA-like_dom_sf"/>
</dbReference>
<name>A0AAD9P7T4_RIDPI</name>
<reference evidence="1" key="1">
    <citation type="journal article" date="2023" name="Mol. Biol. Evol.">
        <title>Third-Generation Sequencing Reveals the Adaptive Role of the Epigenome in Three Deep-Sea Polychaetes.</title>
        <authorList>
            <person name="Perez M."/>
            <person name="Aroh O."/>
            <person name="Sun Y."/>
            <person name="Lan Y."/>
            <person name="Juniper S.K."/>
            <person name="Young C.R."/>
            <person name="Angers B."/>
            <person name="Qian P.Y."/>
        </authorList>
    </citation>
    <scope>NUCLEOTIDE SEQUENCE</scope>
    <source>
        <strain evidence="1">R07B-5</strain>
    </source>
</reference>
<protein>
    <submittedName>
        <fullName evidence="1">Uncharacterized protein</fullName>
    </submittedName>
</protein>
<organism evidence="1 2">
    <name type="scientific">Ridgeia piscesae</name>
    <name type="common">Tubeworm</name>
    <dbReference type="NCBI Taxonomy" id="27915"/>
    <lineage>
        <taxon>Eukaryota</taxon>
        <taxon>Metazoa</taxon>
        <taxon>Spiralia</taxon>
        <taxon>Lophotrochozoa</taxon>
        <taxon>Annelida</taxon>
        <taxon>Polychaeta</taxon>
        <taxon>Sedentaria</taxon>
        <taxon>Canalipalpata</taxon>
        <taxon>Sabellida</taxon>
        <taxon>Siboglinidae</taxon>
        <taxon>Ridgeia</taxon>
    </lineage>
</organism>
<keyword evidence="2" id="KW-1185">Reference proteome</keyword>
<accession>A0AAD9P7T4</accession>